<organism evidence="1 2">
    <name type="scientific">Colwellia echini</name>
    <dbReference type="NCBI Taxonomy" id="1982103"/>
    <lineage>
        <taxon>Bacteria</taxon>
        <taxon>Pseudomonadati</taxon>
        <taxon>Pseudomonadota</taxon>
        <taxon>Gammaproteobacteria</taxon>
        <taxon>Alteromonadales</taxon>
        <taxon>Colwelliaceae</taxon>
        <taxon>Colwellia</taxon>
    </lineage>
</organism>
<dbReference type="Proteomes" id="UP000815846">
    <property type="component" value="Unassembled WGS sequence"/>
</dbReference>
<name>A0ABY3N156_9GAMM</name>
<proteinExistence type="predicted"/>
<protein>
    <submittedName>
        <fullName evidence="1">SDR family NAD(P)-dependent oxidoreductase</fullName>
    </submittedName>
</protein>
<sequence>MKTVVITGANRGLGLGFCKHYLSAGWQVIALSRVKPDIEISNIITDKQKAHFHHIDIDLLSEESINNSYSKVAKITSSVDLVLNNAGVAEHEKFGHWTQQAFIKSFTINAIAPALLTQTISPLLSNNAKVIQLTSGLASLHEHIGPLEDFESYSMSKVAVNMLSLRLAVKLAERQITVCSISPGWVKTSMGGDEAPTSVSQAVTDITNTIEELTISQSGGFFDELGNSLSW</sequence>
<evidence type="ECO:0000313" key="1">
    <source>
        <dbReference type="EMBL" id="TYK67218.1"/>
    </source>
</evidence>
<gene>
    <name evidence="1" type="ORF">CWS31_001445</name>
</gene>
<dbReference type="PANTHER" id="PTHR45458:SF1">
    <property type="entry name" value="SHORT CHAIN DEHYDROGENASE"/>
    <property type="match status" value="1"/>
</dbReference>
<evidence type="ECO:0000313" key="2">
    <source>
        <dbReference type="Proteomes" id="UP000815846"/>
    </source>
</evidence>
<dbReference type="InterPro" id="IPR052184">
    <property type="entry name" value="SDR_enzymes"/>
</dbReference>
<dbReference type="EMBL" id="PJAI02000001">
    <property type="protein sequence ID" value="TYK67218.1"/>
    <property type="molecule type" value="Genomic_DNA"/>
</dbReference>
<accession>A0ABY3N156</accession>
<dbReference type="InterPro" id="IPR002347">
    <property type="entry name" value="SDR_fam"/>
</dbReference>
<comment type="caution">
    <text evidence="1">The sequence shown here is derived from an EMBL/GenBank/DDBJ whole genome shotgun (WGS) entry which is preliminary data.</text>
</comment>
<keyword evidence="2" id="KW-1185">Reference proteome</keyword>
<dbReference type="SUPFAM" id="SSF51735">
    <property type="entry name" value="NAD(P)-binding Rossmann-fold domains"/>
    <property type="match status" value="1"/>
</dbReference>
<dbReference type="Gene3D" id="3.40.50.720">
    <property type="entry name" value="NAD(P)-binding Rossmann-like Domain"/>
    <property type="match status" value="1"/>
</dbReference>
<dbReference type="Pfam" id="PF00106">
    <property type="entry name" value="adh_short"/>
    <property type="match status" value="1"/>
</dbReference>
<dbReference type="InterPro" id="IPR036291">
    <property type="entry name" value="NAD(P)-bd_dom_sf"/>
</dbReference>
<dbReference type="PRINTS" id="PR00081">
    <property type="entry name" value="GDHRDH"/>
</dbReference>
<reference evidence="1 2" key="1">
    <citation type="submission" date="2019-08" db="EMBL/GenBank/DDBJ databases">
        <title>Microbe sample from Colwellia echini.</title>
        <authorList>
            <person name="Christiansen L."/>
            <person name="Pathiraja D."/>
            <person name="Schultz-Johansen M."/>
            <person name="Choi I.-G."/>
            <person name="Stougaard P."/>
        </authorList>
    </citation>
    <scope>NUCLEOTIDE SEQUENCE [LARGE SCALE GENOMIC DNA]</scope>
    <source>
        <strain evidence="1 2">A3</strain>
    </source>
</reference>
<dbReference type="PANTHER" id="PTHR45458">
    <property type="entry name" value="SHORT-CHAIN DEHYDROGENASE/REDUCTASE SDR"/>
    <property type="match status" value="1"/>
</dbReference>
<dbReference type="RefSeq" id="WP_148747656.1">
    <property type="nucleotide sequence ID" value="NZ_PJAI02000001.1"/>
</dbReference>